<dbReference type="GeneID" id="5491258"/>
<evidence type="ECO:0000259" key="1">
    <source>
        <dbReference type="Pfam" id="PF17919"/>
    </source>
</evidence>
<gene>
    <name evidence="2" type="ORF">SS1G_03533</name>
</gene>
<evidence type="ECO:0000313" key="2">
    <source>
        <dbReference type="EMBL" id="EDO01059.1"/>
    </source>
</evidence>
<dbReference type="InterPro" id="IPR041577">
    <property type="entry name" value="RT_RNaseH_2"/>
</dbReference>
<dbReference type="RefSeq" id="XP_001595444.1">
    <property type="nucleotide sequence ID" value="XM_001595394.1"/>
</dbReference>
<dbReference type="Pfam" id="PF17919">
    <property type="entry name" value="RT_RNaseH_2"/>
    <property type="match status" value="1"/>
</dbReference>
<dbReference type="Proteomes" id="UP000001312">
    <property type="component" value="Unassembled WGS sequence"/>
</dbReference>
<dbReference type="InterPro" id="IPR043502">
    <property type="entry name" value="DNA/RNA_pol_sf"/>
</dbReference>
<reference evidence="3" key="1">
    <citation type="journal article" date="2011" name="PLoS Genet.">
        <title>Genomic analysis of the necrotrophic fungal pathogens Sclerotinia sclerotiorum and Botrytis cinerea.</title>
        <authorList>
            <person name="Amselem J."/>
            <person name="Cuomo C.A."/>
            <person name="van Kan J.A."/>
            <person name="Viaud M."/>
            <person name="Benito E.P."/>
            <person name="Couloux A."/>
            <person name="Coutinho P.M."/>
            <person name="de Vries R.P."/>
            <person name="Dyer P.S."/>
            <person name="Fillinger S."/>
            <person name="Fournier E."/>
            <person name="Gout L."/>
            <person name="Hahn M."/>
            <person name="Kohn L."/>
            <person name="Lapalu N."/>
            <person name="Plummer K.M."/>
            <person name="Pradier J.M."/>
            <person name="Quevillon E."/>
            <person name="Sharon A."/>
            <person name="Simon A."/>
            <person name="ten Have A."/>
            <person name="Tudzynski B."/>
            <person name="Tudzynski P."/>
            <person name="Wincker P."/>
            <person name="Andrew M."/>
            <person name="Anthouard V."/>
            <person name="Beever R.E."/>
            <person name="Beffa R."/>
            <person name="Benoit I."/>
            <person name="Bouzid O."/>
            <person name="Brault B."/>
            <person name="Chen Z."/>
            <person name="Choquer M."/>
            <person name="Collemare J."/>
            <person name="Cotton P."/>
            <person name="Danchin E.G."/>
            <person name="Da Silva C."/>
            <person name="Gautier A."/>
            <person name="Giraud C."/>
            <person name="Giraud T."/>
            <person name="Gonzalez C."/>
            <person name="Grossetete S."/>
            <person name="Guldener U."/>
            <person name="Henrissat B."/>
            <person name="Howlett B.J."/>
            <person name="Kodira C."/>
            <person name="Kretschmer M."/>
            <person name="Lappartient A."/>
            <person name="Leroch M."/>
            <person name="Levis C."/>
            <person name="Mauceli E."/>
            <person name="Neuveglise C."/>
            <person name="Oeser B."/>
            <person name="Pearson M."/>
            <person name="Poulain J."/>
            <person name="Poussereau N."/>
            <person name="Quesneville H."/>
            <person name="Rascle C."/>
            <person name="Schumacher J."/>
            <person name="Segurens B."/>
            <person name="Sexton A."/>
            <person name="Silva E."/>
            <person name="Sirven C."/>
            <person name="Soanes D.M."/>
            <person name="Talbot N.J."/>
            <person name="Templeton M."/>
            <person name="Yandava C."/>
            <person name="Yarden O."/>
            <person name="Zeng Q."/>
            <person name="Rollins J.A."/>
            <person name="Lebrun M.H."/>
            <person name="Dickman M."/>
        </authorList>
    </citation>
    <scope>NUCLEOTIDE SEQUENCE [LARGE SCALE GENOMIC DNA]</scope>
    <source>
        <strain evidence="3">ATCC 18683 / 1980 / Ss-1</strain>
    </source>
</reference>
<dbReference type="HOGENOM" id="CLU_2623472_0_0_1"/>
<feature type="domain" description="Reverse transcriptase/retrotransposon-derived protein RNase H-like" evidence="1">
    <location>
        <begin position="17"/>
        <end position="57"/>
    </location>
</feature>
<dbReference type="InterPro" id="IPR043128">
    <property type="entry name" value="Rev_trsase/Diguanyl_cyclase"/>
</dbReference>
<dbReference type="InParanoid" id="A7EDZ3"/>
<dbReference type="AlphaFoldDB" id="A7EDZ3"/>
<protein>
    <recommendedName>
        <fullName evidence="1">Reverse transcriptase/retrotransposon-derived protein RNase H-like domain-containing protein</fullName>
    </recommendedName>
</protein>
<evidence type="ECO:0000313" key="3">
    <source>
        <dbReference type="Proteomes" id="UP000001312"/>
    </source>
</evidence>
<dbReference type="KEGG" id="ssl:SS1G_03533"/>
<organism evidence="2 3">
    <name type="scientific">Sclerotinia sclerotiorum (strain ATCC 18683 / 1980 / Ss-1)</name>
    <name type="common">White mold</name>
    <name type="synonym">Whetzelinia sclerotiorum</name>
    <dbReference type="NCBI Taxonomy" id="665079"/>
    <lineage>
        <taxon>Eukaryota</taxon>
        <taxon>Fungi</taxon>
        <taxon>Dikarya</taxon>
        <taxon>Ascomycota</taxon>
        <taxon>Pezizomycotina</taxon>
        <taxon>Leotiomycetes</taxon>
        <taxon>Helotiales</taxon>
        <taxon>Sclerotiniaceae</taxon>
        <taxon>Sclerotinia</taxon>
    </lineage>
</organism>
<keyword evidence="3" id="KW-1185">Reference proteome</keyword>
<sequence>MVEPFMEMTKKGVGFVWNKKMKQAFQEIKDRFTREPILYNYHNNRESIIETNASDTCKDNARANALSRPPGYEDDKTY</sequence>
<name>A7EDZ3_SCLS1</name>
<dbReference type="Gene3D" id="3.30.70.270">
    <property type="match status" value="1"/>
</dbReference>
<accession>A7EDZ3</accession>
<dbReference type="EMBL" id="CH476624">
    <property type="protein sequence ID" value="EDO01059.1"/>
    <property type="molecule type" value="Genomic_DNA"/>
</dbReference>
<dbReference type="SUPFAM" id="SSF56672">
    <property type="entry name" value="DNA/RNA polymerases"/>
    <property type="match status" value="1"/>
</dbReference>
<proteinExistence type="predicted"/>